<accession>A0A0E9SN29</accession>
<evidence type="ECO:0000313" key="1">
    <source>
        <dbReference type="EMBL" id="JAH42744.1"/>
    </source>
</evidence>
<proteinExistence type="predicted"/>
<protein>
    <submittedName>
        <fullName evidence="1">Uncharacterized protein</fullName>
    </submittedName>
</protein>
<organism evidence="1">
    <name type="scientific">Anguilla anguilla</name>
    <name type="common">European freshwater eel</name>
    <name type="synonym">Muraena anguilla</name>
    <dbReference type="NCBI Taxonomy" id="7936"/>
    <lineage>
        <taxon>Eukaryota</taxon>
        <taxon>Metazoa</taxon>
        <taxon>Chordata</taxon>
        <taxon>Craniata</taxon>
        <taxon>Vertebrata</taxon>
        <taxon>Euteleostomi</taxon>
        <taxon>Actinopterygii</taxon>
        <taxon>Neopterygii</taxon>
        <taxon>Teleostei</taxon>
        <taxon>Anguilliformes</taxon>
        <taxon>Anguillidae</taxon>
        <taxon>Anguilla</taxon>
    </lineage>
</organism>
<dbReference type="EMBL" id="GBXM01065833">
    <property type="protein sequence ID" value="JAH42744.1"/>
    <property type="molecule type" value="Transcribed_RNA"/>
</dbReference>
<reference evidence="1" key="1">
    <citation type="submission" date="2014-11" db="EMBL/GenBank/DDBJ databases">
        <authorList>
            <person name="Amaro Gonzalez C."/>
        </authorList>
    </citation>
    <scope>NUCLEOTIDE SEQUENCE</scope>
</reference>
<dbReference type="AlphaFoldDB" id="A0A0E9SN29"/>
<sequence>MTKPKNNPENTNEQNVKYTLMKLLDLEISN</sequence>
<name>A0A0E9SN29_ANGAN</name>
<reference evidence="1" key="2">
    <citation type="journal article" date="2015" name="Fish Shellfish Immunol.">
        <title>Early steps in the European eel (Anguilla anguilla)-Vibrio vulnificus interaction in the gills: Role of the RtxA13 toxin.</title>
        <authorList>
            <person name="Callol A."/>
            <person name="Pajuelo D."/>
            <person name="Ebbesson L."/>
            <person name="Teles M."/>
            <person name="MacKenzie S."/>
            <person name="Amaro C."/>
        </authorList>
    </citation>
    <scope>NUCLEOTIDE SEQUENCE</scope>
</reference>